<dbReference type="InterPro" id="IPR011059">
    <property type="entry name" value="Metal-dep_hydrolase_composite"/>
</dbReference>
<dbReference type="InterPro" id="IPR032466">
    <property type="entry name" value="Metal_Hydrolase"/>
</dbReference>
<dbReference type="SUPFAM" id="SSF51556">
    <property type="entry name" value="Metallo-dependent hydrolases"/>
    <property type="match status" value="1"/>
</dbReference>
<comment type="caution">
    <text evidence="2">The sequence shown here is derived from an EMBL/GenBank/DDBJ whole genome shotgun (WGS) entry which is preliminary data.</text>
</comment>
<evidence type="ECO:0000313" key="2">
    <source>
        <dbReference type="EMBL" id="KAK5092629.1"/>
    </source>
</evidence>
<accession>A0ABR0KA55</accession>
<sequence>MKTIFRNGRIYQGRHAFDFDACSCMVVEGAKIEYLGNGSGTHLRIGSELSRATVVDLGGRSVFPSFIDGHMHFLQFGVSLVKVGLDHCKNLEDIRSTIAQAAKDRPDAKRILCRGWRQLSTNRQALTTMIDDIDPRPIFIDADDLHSEWCNSAALADMGITRETPDPAGGTIQRDENGDATGLISEGAVITLVWPHLIDCMSREDKLNAMRAAVQAYHASGYTGVIEMAMDKESWELLEDLQRSGQLRLRVAAHWIIIPTGDDAANLVQVQDAIDLHERYNIDSSPDLRIAGIKVICDGVVDSCTAALSTPYLVPPHGTGDMIWTPVALQKVASKADVAHLQVALHAIGDAATNSAINVLEDLASVGRRHRIEHLELTHPNDAKRLGKLGITASIQPVHSDPSILGAWPELIGPERCDWAFAHQDFHDHGAQLAIGTDSPTAPHLPLPNLYVAHSRLSARDLHDHCKVNQRSGIELYSAWSAATWGSAYSCFAEGTTGSLEIGKSADFIVIDGLSSEPEAQSLLTAKVVQTWMDGQLVYEA</sequence>
<dbReference type="PANTHER" id="PTHR22642:SF20">
    <property type="entry name" value="AMIDOHYDROLASE 3 DOMAIN-CONTAINING PROTEIN"/>
    <property type="match status" value="1"/>
</dbReference>
<dbReference type="EMBL" id="JAVRRG010000054">
    <property type="protein sequence ID" value="KAK5092629.1"/>
    <property type="molecule type" value="Genomic_DNA"/>
</dbReference>
<dbReference type="InterPro" id="IPR033932">
    <property type="entry name" value="YtcJ-like"/>
</dbReference>
<protein>
    <recommendedName>
        <fullName evidence="1">Amidohydrolase 3 domain-containing protein</fullName>
    </recommendedName>
</protein>
<dbReference type="InterPro" id="IPR013108">
    <property type="entry name" value="Amidohydro_3"/>
</dbReference>
<keyword evidence="3" id="KW-1185">Reference proteome</keyword>
<reference evidence="2 3" key="1">
    <citation type="submission" date="2023-08" db="EMBL/GenBank/DDBJ databases">
        <title>Black Yeasts Isolated from many extreme environments.</title>
        <authorList>
            <person name="Coleine C."/>
            <person name="Stajich J.E."/>
            <person name="Selbmann L."/>
        </authorList>
    </citation>
    <scope>NUCLEOTIDE SEQUENCE [LARGE SCALE GENOMIC DNA]</scope>
    <source>
        <strain evidence="2 3">CCFEE 5885</strain>
    </source>
</reference>
<proteinExistence type="predicted"/>
<dbReference type="Gene3D" id="2.30.40.10">
    <property type="entry name" value="Urease, subunit C, domain 1"/>
    <property type="match status" value="1"/>
</dbReference>
<dbReference type="Gene3D" id="3.20.20.140">
    <property type="entry name" value="Metal-dependent hydrolases"/>
    <property type="match status" value="1"/>
</dbReference>
<dbReference type="Gene3D" id="3.10.310.70">
    <property type="match status" value="1"/>
</dbReference>
<evidence type="ECO:0000259" key="1">
    <source>
        <dbReference type="Pfam" id="PF07969"/>
    </source>
</evidence>
<dbReference type="SUPFAM" id="SSF51338">
    <property type="entry name" value="Composite domain of metallo-dependent hydrolases"/>
    <property type="match status" value="1"/>
</dbReference>
<gene>
    <name evidence="2" type="ORF">LTR24_004964</name>
</gene>
<organism evidence="2 3">
    <name type="scientific">Lithohypha guttulata</name>
    <dbReference type="NCBI Taxonomy" id="1690604"/>
    <lineage>
        <taxon>Eukaryota</taxon>
        <taxon>Fungi</taxon>
        <taxon>Dikarya</taxon>
        <taxon>Ascomycota</taxon>
        <taxon>Pezizomycotina</taxon>
        <taxon>Eurotiomycetes</taxon>
        <taxon>Chaetothyriomycetidae</taxon>
        <taxon>Chaetothyriales</taxon>
        <taxon>Trichomeriaceae</taxon>
        <taxon>Lithohypha</taxon>
    </lineage>
</organism>
<dbReference type="CDD" id="cd01300">
    <property type="entry name" value="YtcJ_like"/>
    <property type="match status" value="1"/>
</dbReference>
<name>A0ABR0KA55_9EURO</name>
<dbReference type="Proteomes" id="UP001345013">
    <property type="component" value="Unassembled WGS sequence"/>
</dbReference>
<dbReference type="Pfam" id="PF07969">
    <property type="entry name" value="Amidohydro_3"/>
    <property type="match status" value="1"/>
</dbReference>
<evidence type="ECO:0000313" key="3">
    <source>
        <dbReference type="Proteomes" id="UP001345013"/>
    </source>
</evidence>
<feature type="domain" description="Amidohydrolase 3" evidence="1">
    <location>
        <begin position="54"/>
        <end position="539"/>
    </location>
</feature>
<dbReference type="PANTHER" id="PTHR22642">
    <property type="entry name" value="IMIDAZOLONEPROPIONASE"/>
    <property type="match status" value="1"/>
</dbReference>